<dbReference type="PANTHER" id="PTHR10963:SF55">
    <property type="entry name" value="GLYCOSIDE HYDROLASE FAMILY 16 PROTEIN"/>
    <property type="match status" value="1"/>
</dbReference>
<proteinExistence type="inferred from homology"/>
<reference evidence="4 5" key="1">
    <citation type="submission" date="2019-03" db="EMBL/GenBank/DDBJ databases">
        <title>Genomic Encyclopedia of Type Strains, Phase IV (KMG-IV): sequencing the most valuable type-strain genomes for metagenomic binning, comparative biology and taxonomic classification.</title>
        <authorList>
            <person name="Goeker M."/>
        </authorList>
    </citation>
    <scope>NUCLEOTIDE SEQUENCE [LARGE SCALE GENOMIC DNA]</scope>
    <source>
        <strain evidence="4 5">DSM 21100</strain>
    </source>
</reference>
<comment type="similarity">
    <text evidence="1">Belongs to the glycosyl hydrolase 16 family.</text>
</comment>
<accession>A0A4R3KT78</accession>
<dbReference type="Pfam" id="PF00722">
    <property type="entry name" value="Glyco_hydro_16"/>
    <property type="match status" value="1"/>
</dbReference>
<keyword evidence="5" id="KW-1185">Reference proteome</keyword>
<protein>
    <submittedName>
        <fullName evidence="4">Beta-glucanase (GH16 family)</fullName>
    </submittedName>
</protein>
<dbReference type="RefSeq" id="WP_132128905.1">
    <property type="nucleotide sequence ID" value="NZ_CP042432.1"/>
</dbReference>
<dbReference type="CDD" id="cd08023">
    <property type="entry name" value="GH16_laminarinase_like"/>
    <property type="match status" value="1"/>
</dbReference>
<feature type="signal peptide" evidence="2">
    <location>
        <begin position="1"/>
        <end position="23"/>
    </location>
</feature>
<dbReference type="InterPro" id="IPR000757">
    <property type="entry name" value="Beta-glucanase-like"/>
</dbReference>
<dbReference type="Proteomes" id="UP000295807">
    <property type="component" value="Unassembled WGS sequence"/>
</dbReference>
<organism evidence="4 5">
    <name type="scientific">Anseongella ginsenosidimutans</name>
    <dbReference type="NCBI Taxonomy" id="496056"/>
    <lineage>
        <taxon>Bacteria</taxon>
        <taxon>Pseudomonadati</taxon>
        <taxon>Bacteroidota</taxon>
        <taxon>Sphingobacteriia</taxon>
        <taxon>Sphingobacteriales</taxon>
        <taxon>Sphingobacteriaceae</taxon>
        <taxon>Anseongella</taxon>
    </lineage>
</organism>
<evidence type="ECO:0000313" key="5">
    <source>
        <dbReference type="Proteomes" id="UP000295807"/>
    </source>
</evidence>
<comment type="caution">
    <text evidence="4">The sequence shown here is derived from an EMBL/GenBank/DDBJ whole genome shotgun (WGS) entry which is preliminary data.</text>
</comment>
<dbReference type="GO" id="GO:0005975">
    <property type="term" value="P:carbohydrate metabolic process"/>
    <property type="evidence" value="ECO:0007669"/>
    <property type="project" value="InterPro"/>
</dbReference>
<dbReference type="EMBL" id="SMAD01000004">
    <property type="protein sequence ID" value="TCS87819.1"/>
    <property type="molecule type" value="Genomic_DNA"/>
</dbReference>
<dbReference type="GO" id="GO:0004553">
    <property type="term" value="F:hydrolase activity, hydrolyzing O-glycosyl compounds"/>
    <property type="evidence" value="ECO:0007669"/>
    <property type="project" value="InterPro"/>
</dbReference>
<dbReference type="PROSITE" id="PS51762">
    <property type="entry name" value="GH16_2"/>
    <property type="match status" value="1"/>
</dbReference>
<dbReference type="Gene3D" id="2.60.120.200">
    <property type="match status" value="1"/>
</dbReference>
<sequence>MKTNKIFITLLCFLVLAGLTCNGQENPSGIKTDSPFRNLVWSDEFNYQGLPDSGKWVYETGYVRNNELQYYTRARPENARVEKGNLVIQARNDSLVIDGKAHPVTSASITTQGRRDWTYGRIEVRAKLPGSKGTWPAIWMLGSNITEVGWPDCGEIDIMEHVGYMPDTIHVNVHTGKYNHADGTGKGGRTHVQAPFENFHLYAIEWMDDRIDFFVDEKKVFTFRNEGTGNAAWPYDKPHYLILNLAFGGAWGAARGVDINSLPQTYLVDYVRVYQ</sequence>
<gene>
    <name evidence="4" type="ORF">EDD80_104169</name>
</gene>
<feature type="chain" id="PRO_5020817960" evidence="2">
    <location>
        <begin position="24"/>
        <end position="275"/>
    </location>
</feature>
<evidence type="ECO:0000256" key="1">
    <source>
        <dbReference type="ARBA" id="ARBA00006865"/>
    </source>
</evidence>
<dbReference type="InterPro" id="IPR050546">
    <property type="entry name" value="Glycosyl_Hydrlase_16"/>
</dbReference>
<dbReference type="AlphaFoldDB" id="A0A4R3KT78"/>
<dbReference type="InterPro" id="IPR013320">
    <property type="entry name" value="ConA-like_dom_sf"/>
</dbReference>
<feature type="domain" description="GH16" evidence="3">
    <location>
        <begin position="19"/>
        <end position="275"/>
    </location>
</feature>
<dbReference type="SUPFAM" id="SSF49899">
    <property type="entry name" value="Concanavalin A-like lectins/glucanases"/>
    <property type="match status" value="1"/>
</dbReference>
<evidence type="ECO:0000256" key="2">
    <source>
        <dbReference type="SAM" id="SignalP"/>
    </source>
</evidence>
<evidence type="ECO:0000313" key="4">
    <source>
        <dbReference type="EMBL" id="TCS87819.1"/>
    </source>
</evidence>
<dbReference type="PANTHER" id="PTHR10963">
    <property type="entry name" value="GLYCOSYL HYDROLASE-RELATED"/>
    <property type="match status" value="1"/>
</dbReference>
<keyword evidence="2" id="KW-0732">Signal</keyword>
<dbReference type="OrthoDB" id="9809583at2"/>
<name>A0A4R3KT78_9SPHI</name>
<evidence type="ECO:0000259" key="3">
    <source>
        <dbReference type="PROSITE" id="PS51762"/>
    </source>
</evidence>